<name>A0A7W7MBD4_9ACTN</name>
<dbReference type="EMBL" id="JACHNB010000001">
    <property type="protein sequence ID" value="MBB4744003.1"/>
    <property type="molecule type" value="Genomic_DNA"/>
</dbReference>
<evidence type="ECO:0000313" key="1">
    <source>
        <dbReference type="EMBL" id="MBB4744003.1"/>
    </source>
</evidence>
<comment type="caution">
    <text evidence="1">The sequence shown here is derived from an EMBL/GenBank/DDBJ whole genome shotgun (WGS) entry which is preliminary data.</text>
</comment>
<sequence>MLPCPIGWIDNHDDPRRTVHYLHDLATTWRLHGGSRLVVRPTPGSTNRAELALDILTAVGKNPQVLQNERLNQREWELARAWLAGTTITDLLVDRAHALPHERLLDLAHLAGDVRAGLWLMWSSPDTDAGDKAISALQAAGHTVRRLWPNELIWAAPPRRRSPEPAPARPLWPRLPTADFTTFRAAARRHLTPRAFAAADNIYRDAAANTHRWINAQYGQDPADRVLADLSGYADILTGWLRDEQLGPATDASAALIRLRGTQAALFLHGVLLRWTPDALGADPAARLLGNLTPSATLAITTMARTDHAAAAVLTLHLNHAPASFADLRCSDVTTDGYINFTGRRSLPGIGTGPIAVPSYARNVLASHLAYRHRQRATIRDRFFLHTRIPERDPGAELREATIRTCERINRPAPWLHRNPCRHGTDQGMHPRTEGWLTERGLTLHQLDRDVVARVSTRWRDQHHES</sequence>
<reference evidence="1 2" key="1">
    <citation type="submission" date="2020-08" db="EMBL/GenBank/DDBJ databases">
        <title>Sequencing the genomes of 1000 actinobacteria strains.</title>
        <authorList>
            <person name="Klenk H.-P."/>
        </authorList>
    </citation>
    <scope>NUCLEOTIDE SEQUENCE [LARGE SCALE GENOMIC DNA]</scope>
    <source>
        <strain evidence="1 2">DSM 45809</strain>
    </source>
</reference>
<proteinExistence type="predicted"/>
<dbReference type="AlphaFoldDB" id="A0A7W7MBD4"/>
<dbReference type="Proteomes" id="UP000546162">
    <property type="component" value="Unassembled WGS sequence"/>
</dbReference>
<evidence type="ECO:0000313" key="2">
    <source>
        <dbReference type="Proteomes" id="UP000546162"/>
    </source>
</evidence>
<dbReference type="RefSeq" id="WP_185044224.1">
    <property type="nucleotide sequence ID" value="NZ_BAABFG010000005.1"/>
</dbReference>
<protein>
    <submittedName>
        <fullName evidence="1">Uncharacterized protein</fullName>
    </submittedName>
</protein>
<accession>A0A7W7MBD4</accession>
<organism evidence="1 2">
    <name type="scientific">Actinoplanes octamycinicus</name>
    <dbReference type="NCBI Taxonomy" id="135948"/>
    <lineage>
        <taxon>Bacteria</taxon>
        <taxon>Bacillati</taxon>
        <taxon>Actinomycetota</taxon>
        <taxon>Actinomycetes</taxon>
        <taxon>Micromonosporales</taxon>
        <taxon>Micromonosporaceae</taxon>
        <taxon>Actinoplanes</taxon>
    </lineage>
</organism>
<gene>
    <name evidence="1" type="ORF">BJY16_007462</name>
</gene>
<keyword evidence="2" id="KW-1185">Reference proteome</keyword>